<gene>
    <name evidence="1" type="ORF">M437DRAFT_70535</name>
</gene>
<dbReference type="Gene3D" id="3.40.710.10">
    <property type="entry name" value="DD-peptidase/beta-lactamase superfamily"/>
    <property type="match status" value="1"/>
</dbReference>
<dbReference type="Proteomes" id="UP000030672">
    <property type="component" value="Unassembled WGS sequence"/>
</dbReference>
<dbReference type="GeneID" id="63918857"/>
<dbReference type="HOGENOM" id="CLU_2049232_0_0_1"/>
<protein>
    <submittedName>
        <fullName evidence="1">Uncharacterized protein</fullName>
    </submittedName>
</protein>
<accession>A0A074VJH6</accession>
<evidence type="ECO:0000313" key="1">
    <source>
        <dbReference type="EMBL" id="KEQ57767.1"/>
    </source>
</evidence>
<dbReference type="InterPro" id="IPR012338">
    <property type="entry name" value="Beta-lactam/transpept-like"/>
</dbReference>
<name>A0A074VJH6_AURM1</name>
<dbReference type="EMBL" id="KL584871">
    <property type="protein sequence ID" value="KEQ57767.1"/>
    <property type="molecule type" value="Genomic_DNA"/>
</dbReference>
<keyword evidence="2" id="KW-1185">Reference proteome</keyword>
<proteinExistence type="predicted"/>
<reference evidence="1 2" key="1">
    <citation type="journal article" date="2014" name="BMC Genomics">
        <title>Genome sequencing of four Aureobasidium pullulans varieties: biotechnological potential, stress tolerance, and description of new species.</title>
        <authorList>
            <person name="Gostin Ar C."/>
            <person name="Ohm R.A."/>
            <person name="Kogej T."/>
            <person name="Sonjak S."/>
            <person name="Turk M."/>
            <person name="Zajc J."/>
            <person name="Zalar P."/>
            <person name="Grube M."/>
            <person name="Sun H."/>
            <person name="Han J."/>
            <person name="Sharma A."/>
            <person name="Chiniquy J."/>
            <person name="Ngan C.Y."/>
            <person name="Lipzen A."/>
            <person name="Barry K."/>
            <person name="Grigoriev I.V."/>
            <person name="Gunde-Cimerman N."/>
        </authorList>
    </citation>
    <scope>NUCLEOTIDE SEQUENCE [LARGE SCALE GENOMIC DNA]</scope>
    <source>
        <strain evidence="1 2">CBS 110374</strain>
    </source>
</reference>
<dbReference type="AlphaFoldDB" id="A0A074VJH6"/>
<sequence>MAPAPKPQRVQGLWRITTATDLRLGTSSLQATHYVLPCVCMNKLHNQSQQKKETSQYVELSHGGWMASMTKLQTAVATMIAVEKDLVDLDEDVIQLLPKPQKRKILHGFDNETKTQLRGL</sequence>
<dbReference type="RefSeq" id="XP_040874791.1">
    <property type="nucleotide sequence ID" value="XM_041025484.1"/>
</dbReference>
<evidence type="ECO:0000313" key="2">
    <source>
        <dbReference type="Proteomes" id="UP000030672"/>
    </source>
</evidence>
<dbReference type="SUPFAM" id="SSF56601">
    <property type="entry name" value="beta-lactamase/transpeptidase-like"/>
    <property type="match status" value="1"/>
</dbReference>
<organism evidence="1 2">
    <name type="scientific">Aureobasidium melanogenum (strain CBS 110374)</name>
    <name type="common">Aureobasidium pullulans var. melanogenum</name>
    <dbReference type="NCBI Taxonomy" id="1043003"/>
    <lineage>
        <taxon>Eukaryota</taxon>
        <taxon>Fungi</taxon>
        <taxon>Dikarya</taxon>
        <taxon>Ascomycota</taxon>
        <taxon>Pezizomycotina</taxon>
        <taxon>Dothideomycetes</taxon>
        <taxon>Dothideomycetidae</taxon>
        <taxon>Dothideales</taxon>
        <taxon>Saccotheciaceae</taxon>
        <taxon>Aureobasidium</taxon>
    </lineage>
</organism>